<dbReference type="Proteomes" id="UP000326757">
    <property type="component" value="Unassembled WGS sequence"/>
</dbReference>
<comment type="caution">
    <text evidence="1">The sequence shown here is derived from an EMBL/GenBank/DDBJ whole genome shotgun (WGS) entry which is preliminary data.</text>
</comment>
<evidence type="ECO:0000313" key="2">
    <source>
        <dbReference type="Proteomes" id="UP000326757"/>
    </source>
</evidence>
<keyword evidence="2" id="KW-1185">Reference proteome</keyword>
<reference evidence="1 2" key="1">
    <citation type="submission" date="2019-06" db="EMBL/GenBank/DDBJ databases">
        <title>Genome Sequence of the Brown Rot Fungal Pathogen Monilinia laxa.</title>
        <authorList>
            <person name="De Miccolis Angelini R.M."/>
            <person name="Landi L."/>
            <person name="Abate D."/>
            <person name="Pollastro S."/>
            <person name="Romanazzi G."/>
            <person name="Faretra F."/>
        </authorList>
    </citation>
    <scope>NUCLEOTIDE SEQUENCE [LARGE SCALE GENOMIC DNA]</scope>
    <source>
        <strain evidence="1 2">Mlax316</strain>
    </source>
</reference>
<dbReference type="AlphaFoldDB" id="A0A5N6KAW3"/>
<accession>A0A5N6KAW3</accession>
<name>A0A5N6KAW3_MONLA</name>
<proteinExistence type="predicted"/>
<gene>
    <name evidence="1" type="ORF">EYC80_000518</name>
</gene>
<protein>
    <submittedName>
        <fullName evidence="1">Uncharacterized protein</fullName>
    </submittedName>
</protein>
<dbReference type="EMBL" id="VIGI01000005">
    <property type="protein sequence ID" value="KAB8300330.1"/>
    <property type="molecule type" value="Genomic_DNA"/>
</dbReference>
<organism evidence="1 2">
    <name type="scientific">Monilinia laxa</name>
    <name type="common">Brown rot fungus</name>
    <name type="synonym">Sclerotinia laxa</name>
    <dbReference type="NCBI Taxonomy" id="61186"/>
    <lineage>
        <taxon>Eukaryota</taxon>
        <taxon>Fungi</taxon>
        <taxon>Dikarya</taxon>
        <taxon>Ascomycota</taxon>
        <taxon>Pezizomycotina</taxon>
        <taxon>Leotiomycetes</taxon>
        <taxon>Helotiales</taxon>
        <taxon>Sclerotiniaceae</taxon>
        <taxon>Monilinia</taxon>
    </lineage>
</organism>
<evidence type="ECO:0000313" key="1">
    <source>
        <dbReference type="EMBL" id="KAB8300330.1"/>
    </source>
</evidence>
<sequence length="69" mass="7759">MGVHKTSFHSSLFIHAKKERDLSSFHFSLPSLAAFLSFISLPFSPNHACYDQLQLQLCSVQFSSAQLTK</sequence>